<feature type="compositionally biased region" description="Basic residues" evidence="1">
    <location>
        <begin position="160"/>
        <end position="177"/>
    </location>
</feature>
<evidence type="ECO:0000313" key="2">
    <source>
        <dbReference type="EMBL" id="CAA9367384.1"/>
    </source>
</evidence>
<reference evidence="2" key="1">
    <citation type="submission" date="2020-02" db="EMBL/GenBank/DDBJ databases">
        <authorList>
            <person name="Meier V. D."/>
        </authorList>
    </citation>
    <scope>NUCLEOTIDE SEQUENCE</scope>
    <source>
        <strain evidence="2">AVDCRST_MAG89</strain>
    </source>
</reference>
<protein>
    <submittedName>
        <fullName evidence="2">Uncharacterized protein</fullName>
    </submittedName>
</protein>
<accession>A0A6J4MS73</accession>
<dbReference type="EMBL" id="CADCTV010000882">
    <property type="protein sequence ID" value="CAA9367384.1"/>
    <property type="molecule type" value="Genomic_DNA"/>
</dbReference>
<feature type="compositionally biased region" description="Basic residues" evidence="1">
    <location>
        <begin position="19"/>
        <end position="28"/>
    </location>
</feature>
<feature type="non-terminal residue" evidence="2">
    <location>
        <position position="1"/>
    </location>
</feature>
<feature type="compositionally biased region" description="Low complexity" evidence="1">
    <location>
        <begin position="145"/>
        <end position="159"/>
    </location>
</feature>
<evidence type="ECO:0000256" key="1">
    <source>
        <dbReference type="SAM" id="MobiDB-lite"/>
    </source>
</evidence>
<feature type="region of interest" description="Disordered" evidence="1">
    <location>
        <begin position="145"/>
        <end position="194"/>
    </location>
</feature>
<feature type="region of interest" description="Disordered" evidence="1">
    <location>
        <begin position="19"/>
        <end position="130"/>
    </location>
</feature>
<dbReference type="AlphaFoldDB" id="A0A6J4MS73"/>
<organism evidence="2">
    <name type="scientific">uncultured Gemmatimonadota bacterium</name>
    <dbReference type="NCBI Taxonomy" id="203437"/>
    <lineage>
        <taxon>Bacteria</taxon>
        <taxon>Pseudomonadati</taxon>
        <taxon>Gemmatimonadota</taxon>
        <taxon>environmental samples</taxon>
    </lineage>
</organism>
<feature type="non-terminal residue" evidence="2">
    <location>
        <position position="194"/>
    </location>
</feature>
<proteinExistence type="predicted"/>
<sequence length="194" mass="20951">ETALRAPGPGAFLRRVRIRRPIGGRRRGPGYAPFPRRDAARHGACPGARRAGKGRLRSRPRAGRRHGGGNGPGIQGHRALHARRRVGGQRALRRSDDGVGHHPRAPGRPGFARPLLRAGPRIDRAPSPLFRGPAHRLVLLRRAGTGAPAAGRRAPGQGARQHRHRPLHLRMVARRRGERGAPGPRGGEAERAAL</sequence>
<feature type="compositionally biased region" description="Basic residues" evidence="1">
    <location>
        <begin position="50"/>
        <end position="67"/>
    </location>
</feature>
<gene>
    <name evidence="2" type="ORF">AVDCRST_MAG89-4230</name>
</gene>
<name>A0A6J4MS73_9BACT</name>
<feature type="compositionally biased region" description="Basic residues" evidence="1">
    <location>
        <begin position="78"/>
        <end position="87"/>
    </location>
</feature>